<evidence type="ECO:0000256" key="1">
    <source>
        <dbReference type="SAM" id="Phobius"/>
    </source>
</evidence>
<name>A0ABX8LL63_9BACT</name>
<evidence type="ECO:0008006" key="4">
    <source>
        <dbReference type="Google" id="ProtNLM"/>
    </source>
</evidence>
<protein>
    <recommendedName>
        <fullName evidence="4">Sulphur transport domain-containing protein</fullName>
    </recommendedName>
</protein>
<keyword evidence="1" id="KW-0812">Transmembrane</keyword>
<feature type="transmembrane region" description="Helical" evidence="1">
    <location>
        <begin position="12"/>
        <end position="30"/>
    </location>
</feature>
<proteinExistence type="predicted"/>
<dbReference type="RefSeq" id="WP_217288984.1">
    <property type="nucleotide sequence ID" value="NZ_CP077683.1"/>
</dbReference>
<feature type="transmembrane region" description="Helical" evidence="1">
    <location>
        <begin position="99"/>
        <end position="125"/>
    </location>
</feature>
<reference evidence="2 3" key="1">
    <citation type="submission" date="2021-06" db="EMBL/GenBank/DDBJ databases">
        <title>Gemonas diversity in paddy soil.</title>
        <authorList>
            <person name="Liu G."/>
        </authorList>
    </citation>
    <scope>NUCLEOTIDE SEQUENCE [LARGE SCALE GENOMIC DNA]</scope>
    <source>
        <strain evidence="2 3">RG2</strain>
    </source>
</reference>
<gene>
    <name evidence="2" type="ORF">KP001_07880</name>
</gene>
<feature type="transmembrane region" description="Helical" evidence="1">
    <location>
        <begin position="137"/>
        <end position="153"/>
    </location>
</feature>
<evidence type="ECO:0000313" key="3">
    <source>
        <dbReference type="Proteomes" id="UP000683559"/>
    </source>
</evidence>
<accession>A0ABX8LL63</accession>
<dbReference type="Proteomes" id="UP000683559">
    <property type="component" value="Chromosome"/>
</dbReference>
<sequence>MTKLKFRWQQWLPWGTFLGVCLGHALYVRYQAAIPTDGWADVGVGQGGLWGFDYYVQAQDYYMGFSYGLGSAFAVWAWAKYVTLRQAAMAAGAAGSITLVGILMSAGCFLVGCCGSPMLGVYAGIFGIKALGVGKPLMAIITVMSVGFGYCYLSRRLSRIGCADSNCKCKPL</sequence>
<keyword evidence="3" id="KW-1185">Reference proteome</keyword>
<dbReference type="EMBL" id="CP077683">
    <property type="protein sequence ID" value="QXE92432.1"/>
    <property type="molecule type" value="Genomic_DNA"/>
</dbReference>
<keyword evidence="1" id="KW-1133">Transmembrane helix</keyword>
<evidence type="ECO:0000313" key="2">
    <source>
        <dbReference type="EMBL" id="QXE92432.1"/>
    </source>
</evidence>
<keyword evidence="1" id="KW-0472">Membrane</keyword>
<feature type="transmembrane region" description="Helical" evidence="1">
    <location>
        <begin position="61"/>
        <end position="79"/>
    </location>
</feature>
<organism evidence="2 3">
    <name type="scientific">Geomonas subterranea</name>
    <dbReference type="NCBI Taxonomy" id="2847989"/>
    <lineage>
        <taxon>Bacteria</taxon>
        <taxon>Pseudomonadati</taxon>
        <taxon>Thermodesulfobacteriota</taxon>
        <taxon>Desulfuromonadia</taxon>
        <taxon>Geobacterales</taxon>
        <taxon>Geobacteraceae</taxon>
        <taxon>Geomonas</taxon>
    </lineage>
</organism>